<accession>A0A368FH27</accession>
<dbReference type="SUPFAM" id="SSF49899">
    <property type="entry name" value="Concanavalin A-like lectins/glucanases"/>
    <property type="match status" value="1"/>
</dbReference>
<dbReference type="STRING" id="29170.A0A368FH27"/>
<dbReference type="Gene3D" id="2.60.120.920">
    <property type="match status" value="1"/>
</dbReference>
<dbReference type="PROSITE" id="PS50089">
    <property type="entry name" value="ZF_RING_2"/>
    <property type="match status" value="1"/>
</dbReference>
<name>A0A368FH27_ANCCA</name>
<dbReference type="InterPro" id="IPR001841">
    <property type="entry name" value="Znf_RING"/>
</dbReference>
<gene>
    <name evidence="8" type="ORF">ANCCAN_22750</name>
</gene>
<dbReference type="InterPro" id="IPR001870">
    <property type="entry name" value="B30.2/SPRY"/>
</dbReference>
<evidence type="ECO:0000256" key="2">
    <source>
        <dbReference type="ARBA" id="ARBA00022771"/>
    </source>
</evidence>
<dbReference type="GO" id="GO:0005737">
    <property type="term" value="C:cytoplasm"/>
    <property type="evidence" value="ECO:0007669"/>
    <property type="project" value="TreeGrafter"/>
</dbReference>
<feature type="region of interest" description="Disordered" evidence="5">
    <location>
        <begin position="1"/>
        <end position="50"/>
    </location>
</feature>
<comment type="caution">
    <text evidence="8">The sequence shown here is derived from an EMBL/GenBank/DDBJ whole genome shotgun (WGS) entry which is preliminary data.</text>
</comment>
<dbReference type="PANTHER" id="PTHR13363">
    <property type="entry name" value="RING FINGER AND SRY DOMAIN-CONTAINING"/>
    <property type="match status" value="1"/>
</dbReference>
<evidence type="ECO:0000313" key="8">
    <source>
        <dbReference type="EMBL" id="RCN31463.1"/>
    </source>
</evidence>
<dbReference type="AlphaFoldDB" id="A0A368FH27"/>
<keyword evidence="9" id="KW-1185">Reference proteome</keyword>
<evidence type="ECO:0000256" key="3">
    <source>
        <dbReference type="ARBA" id="ARBA00022833"/>
    </source>
</evidence>
<protein>
    <submittedName>
        <fullName evidence="8">SPRY domain protein</fullName>
    </submittedName>
</protein>
<dbReference type="PROSITE" id="PS50188">
    <property type="entry name" value="B302_SPRY"/>
    <property type="match status" value="1"/>
</dbReference>
<evidence type="ECO:0000256" key="1">
    <source>
        <dbReference type="ARBA" id="ARBA00022723"/>
    </source>
</evidence>
<sequence>MGSCLCKEKARRNHDSNSSRGSRSCRRTEDRNRSPQSIEQEVDFETEGSSQLGRRMSMTNYVGNDVKDLIRQTLKVIRSLVNNEQDPPASLLKLNMIAEREKGWLLVVESLIETVPDDDSLGPAVITLFLDECPLPSKDTVHRLLCSLRLDQASSSSSTRKRSWHRNTCIVLGSLAEKLAGSSSVAMCNPTTLNYLISRIVPPFTQARVVLFALLALEKFAQTSENQFLISRTLEQAPSHPLKIGFATKRSRFLNHEGYGIGDDESSVAYDGCRQLLWHNAHSSRHEHEPWCPGDVVGCLLNIPMGTVMFFLNGRPLQRPHLEFLRNRPAGDGVFAAASFMSFQQCRFNFGAEPFKYPPDVAFSTFNDGGATLTLEQKTILPRRRRLELLQKEPIPEDYCTICYAHPGDTVLTPCMHGGICNTCSLQMDQCPLCRQPIESRLPIVEAPPATVRKVSAAQLISSSGHRLSAGQTTFAPAQRVTTGL</sequence>
<dbReference type="InterPro" id="IPR043136">
    <property type="entry name" value="B30.2/SPRY_sf"/>
</dbReference>
<keyword evidence="2 4" id="KW-0863">Zinc-finger</keyword>
<dbReference type="GO" id="GO:0004842">
    <property type="term" value="F:ubiquitin-protein transferase activity"/>
    <property type="evidence" value="ECO:0007669"/>
    <property type="project" value="InterPro"/>
</dbReference>
<dbReference type="EMBL" id="JOJR01001293">
    <property type="protein sequence ID" value="RCN31463.1"/>
    <property type="molecule type" value="Genomic_DNA"/>
</dbReference>
<dbReference type="Pfam" id="PF13920">
    <property type="entry name" value="zf-C3HC4_3"/>
    <property type="match status" value="1"/>
</dbReference>
<evidence type="ECO:0000256" key="5">
    <source>
        <dbReference type="SAM" id="MobiDB-lite"/>
    </source>
</evidence>
<dbReference type="SMART" id="SM00184">
    <property type="entry name" value="RING"/>
    <property type="match status" value="1"/>
</dbReference>
<dbReference type="PANTHER" id="PTHR13363:SF6">
    <property type="entry name" value="RING FINGER AND SPRY DOMAIN-CONTAINING PROTEIN 1"/>
    <property type="match status" value="1"/>
</dbReference>
<dbReference type="InterPro" id="IPR003877">
    <property type="entry name" value="SPRY_dom"/>
</dbReference>
<dbReference type="Proteomes" id="UP000252519">
    <property type="component" value="Unassembled WGS sequence"/>
</dbReference>
<reference evidence="8 9" key="1">
    <citation type="submission" date="2014-10" db="EMBL/GenBank/DDBJ databases">
        <title>Draft genome of the hookworm Ancylostoma caninum.</title>
        <authorList>
            <person name="Mitreva M."/>
        </authorList>
    </citation>
    <scope>NUCLEOTIDE SEQUENCE [LARGE SCALE GENOMIC DNA]</scope>
    <source>
        <strain evidence="8 9">Baltimore</strain>
    </source>
</reference>
<dbReference type="SUPFAM" id="SSF57850">
    <property type="entry name" value="RING/U-box"/>
    <property type="match status" value="1"/>
</dbReference>
<evidence type="ECO:0000256" key="4">
    <source>
        <dbReference type="PROSITE-ProRule" id="PRU00175"/>
    </source>
</evidence>
<dbReference type="GO" id="GO:0051603">
    <property type="term" value="P:proteolysis involved in protein catabolic process"/>
    <property type="evidence" value="ECO:0007669"/>
    <property type="project" value="TreeGrafter"/>
</dbReference>
<feature type="domain" description="B30.2/SPRY" evidence="7">
    <location>
        <begin position="153"/>
        <end position="355"/>
    </location>
</feature>
<dbReference type="OrthoDB" id="10017393at2759"/>
<dbReference type="SMART" id="SM00449">
    <property type="entry name" value="SPRY"/>
    <property type="match status" value="1"/>
</dbReference>
<feature type="domain" description="RING-type" evidence="6">
    <location>
        <begin position="400"/>
        <end position="435"/>
    </location>
</feature>
<evidence type="ECO:0000259" key="6">
    <source>
        <dbReference type="PROSITE" id="PS50089"/>
    </source>
</evidence>
<organism evidence="8 9">
    <name type="scientific">Ancylostoma caninum</name>
    <name type="common">Dog hookworm</name>
    <dbReference type="NCBI Taxonomy" id="29170"/>
    <lineage>
        <taxon>Eukaryota</taxon>
        <taxon>Metazoa</taxon>
        <taxon>Ecdysozoa</taxon>
        <taxon>Nematoda</taxon>
        <taxon>Chromadorea</taxon>
        <taxon>Rhabditida</taxon>
        <taxon>Rhabditina</taxon>
        <taxon>Rhabditomorpha</taxon>
        <taxon>Strongyloidea</taxon>
        <taxon>Ancylostomatidae</taxon>
        <taxon>Ancylostomatinae</taxon>
        <taxon>Ancylostoma</taxon>
    </lineage>
</organism>
<dbReference type="InterPro" id="IPR013083">
    <property type="entry name" value="Znf_RING/FYVE/PHD"/>
</dbReference>
<evidence type="ECO:0000259" key="7">
    <source>
        <dbReference type="PROSITE" id="PS50188"/>
    </source>
</evidence>
<evidence type="ECO:0000313" key="9">
    <source>
        <dbReference type="Proteomes" id="UP000252519"/>
    </source>
</evidence>
<dbReference type="InterPro" id="IPR045129">
    <property type="entry name" value="RNF123/RKP/RSPRY1"/>
</dbReference>
<proteinExistence type="predicted"/>
<dbReference type="GO" id="GO:0008270">
    <property type="term" value="F:zinc ion binding"/>
    <property type="evidence" value="ECO:0007669"/>
    <property type="project" value="UniProtKB-KW"/>
</dbReference>
<keyword evidence="1" id="KW-0479">Metal-binding</keyword>
<dbReference type="InterPro" id="IPR013320">
    <property type="entry name" value="ConA-like_dom_sf"/>
</dbReference>
<keyword evidence="3" id="KW-0862">Zinc</keyword>
<dbReference type="CDD" id="cd16566">
    <property type="entry name" value="RING-HC_RSPRY1"/>
    <property type="match status" value="1"/>
</dbReference>
<dbReference type="Pfam" id="PF00622">
    <property type="entry name" value="SPRY"/>
    <property type="match status" value="1"/>
</dbReference>
<dbReference type="Gene3D" id="3.30.40.10">
    <property type="entry name" value="Zinc/RING finger domain, C3HC4 (zinc finger)"/>
    <property type="match status" value="1"/>
</dbReference>